<dbReference type="AlphaFoldDB" id="A0A6J7ZH32"/>
<dbReference type="EMBL" id="CZCZ02000013">
    <property type="protein sequence ID" value="CAC5343170.1"/>
    <property type="molecule type" value="Genomic_DNA"/>
</dbReference>
<name>A0A6J7ZH32_PLARU</name>
<evidence type="ECO:0000313" key="2">
    <source>
        <dbReference type="Proteomes" id="UP000196521"/>
    </source>
</evidence>
<organism evidence="1 2">
    <name type="scientific">Planktothrix rubescens CCAP 1459/22</name>
    <dbReference type="NCBI Taxonomy" id="329571"/>
    <lineage>
        <taxon>Bacteria</taxon>
        <taxon>Bacillati</taxon>
        <taxon>Cyanobacteriota</taxon>
        <taxon>Cyanophyceae</taxon>
        <taxon>Oscillatoriophycideae</taxon>
        <taxon>Oscillatoriales</taxon>
        <taxon>Microcoleaceae</taxon>
        <taxon>Planktothrix</taxon>
    </lineage>
</organism>
<comment type="caution">
    <text evidence="1">The sequence shown here is derived from an EMBL/GenBank/DDBJ whole genome shotgun (WGS) entry which is preliminary data.</text>
</comment>
<keyword evidence="2" id="KW-1185">Reference proteome</keyword>
<protein>
    <submittedName>
        <fullName evidence="1">Uncharacterized protein</fullName>
    </submittedName>
</protein>
<evidence type="ECO:0000313" key="1">
    <source>
        <dbReference type="EMBL" id="CAC5343170.1"/>
    </source>
</evidence>
<accession>A0A6J7ZH32</accession>
<reference evidence="1" key="1">
    <citation type="submission" date="2020-05" db="EMBL/GenBank/DDBJ databases">
        <authorList>
            <consortium name="Genoscope - CEA"/>
            <person name="William W."/>
        </authorList>
    </citation>
    <scope>NUCLEOTIDE SEQUENCE [LARGE SCALE GENOMIC DNA]</scope>
    <source>
        <strain evidence="1">PCC 7821</strain>
    </source>
</reference>
<gene>
    <name evidence="1" type="ORF">PLAN_30402</name>
</gene>
<proteinExistence type="predicted"/>
<dbReference type="EMBL" id="LR812490">
    <property type="protein sequence ID" value="CAC5343170.1"/>
    <property type="molecule type" value="Genomic_DNA"/>
</dbReference>
<sequence>MAEDDEDDRLLMQEVLVGLKQKSSPNQVL</sequence>
<dbReference type="Proteomes" id="UP000196521">
    <property type="component" value="Chromosome"/>
</dbReference>